<evidence type="ECO:0000256" key="1">
    <source>
        <dbReference type="SAM" id="MobiDB-lite"/>
    </source>
</evidence>
<gene>
    <name evidence="2" type="ORF">QP460_006715</name>
</gene>
<feature type="region of interest" description="Disordered" evidence="1">
    <location>
        <begin position="199"/>
        <end position="225"/>
    </location>
</feature>
<dbReference type="EMBL" id="JASOOY020000020">
    <property type="protein sequence ID" value="MEO3717277.1"/>
    <property type="molecule type" value="Genomic_DNA"/>
</dbReference>
<comment type="caution">
    <text evidence="2">The sequence shown here is derived from an EMBL/GenBank/DDBJ whole genome shotgun (WGS) entry which is preliminary data.</text>
</comment>
<dbReference type="Proteomes" id="UP001223646">
    <property type="component" value="Unassembled WGS sequence"/>
</dbReference>
<reference evidence="2" key="1">
    <citation type="submission" date="2023-05" db="EMBL/GenBank/DDBJ databases">
        <authorList>
            <person name="Du J."/>
        </authorList>
    </citation>
    <scope>NUCLEOTIDE SEQUENCE</scope>
    <source>
        <strain evidence="2">UMB1064</strain>
    </source>
</reference>
<proteinExistence type="predicted"/>
<feature type="compositionally biased region" description="Basic and acidic residues" evidence="1">
    <location>
        <begin position="199"/>
        <end position="223"/>
    </location>
</feature>
<name>A0AAW9SL54_CORAY</name>
<sequence length="413" mass="45559">MARKGIVPIELELTSGTFYTLWAPSWREGGSEWQALLGRGDDIYLFSSAAKLLAFLQSDAPHDFTQHPSWRNFNQQLPGAAIAAPRHRYDLIGLPEILAGRADYDHVSRADRILAITRSIGAIADLNPINQMFASHSVLAATQNGADHFQGNGAAQWSAIGNVILTNWDNCIDAIDAIGANTPNIDEESETTAAAALKEAEAAERERRETAEKKREEEKKSAEETVGDPYDQTVWANAGIDPIKISIAGRTLYTLRCYMGRRPLFLGSAGEIHTFSQPRTMVRWLLENKHHDMSALTTWDEIITAANAGELEAVVHEDNEYSFTGLAEDIEKGPNAVDTAQLARAYELLADAADWAGDDAVNEVLAGNQQLQWLLNFLLDTGELSEPVPPYDDEAKGWRQLEKDLAARFTTKI</sequence>
<reference evidence="2" key="2">
    <citation type="submission" date="2024-05" db="EMBL/GenBank/DDBJ databases">
        <authorList>
            <person name="Wolfe A."/>
        </authorList>
    </citation>
    <scope>NUCLEOTIDE SEQUENCE</scope>
    <source>
        <strain evidence="2">UMB1064</strain>
    </source>
</reference>
<dbReference type="RefSeq" id="WP_048731571.1">
    <property type="nucleotide sequence ID" value="NZ_JASOMP010000009.1"/>
</dbReference>
<accession>A0AAW9SL54</accession>
<organism evidence="2 3">
    <name type="scientific">Corynebacterium amycolatum</name>
    <dbReference type="NCBI Taxonomy" id="43765"/>
    <lineage>
        <taxon>Bacteria</taxon>
        <taxon>Bacillati</taxon>
        <taxon>Actinomycetota</taxon>
        <taxon>Actinomycetes</taxon>
        <taxon>Mycobacteriales</taxon>
        <taxon>Corynebacteriaceae</taxon>
        <taxon>Corynebacterium</taxon>
    </lineage>
</organism>
<evidence type="ECO:0000313" key="3">
    <source>
        <dbReference type="Proteomes" id="UP001223646"/>
    </source>
</evidence>
<dbReference type="AlphaFoldDB" id="A0AAW9SL54"/>
<protein>
    <submittedName>
        <fullName evidence="2">Uncharacterized protein</fullName>
    </submittedName>
</protein>
<evidence type="ECO:0000313" key="2">
    <source>
        <dbReference type="EMBL" id="MEO3717277.1"/>
    </source>
</evidence>